<name>A0A9D4UUE9_ADICA</name>
<dbReference type="AlphaFoldDB" id="A0A9D4UUE9"/>
<organism evidence="2 3">
    <name type="scientific">Adiantum capillus-veneris</name>
    <name type="common">Maidenhair fern</name>
    <dbReference type="NCBI Taxonomy" id="13818"/>
    <lineage>
        <taxon>Eukaryota</taxon>
        <taxon>Viridiplantae</taxon>
        <taxon>Streptophyta</taxon>
        <taxon>Embryophyta</taxon>
        <taxon>Tracheophyta</taxon>
        <taxon>Polypodiopsida</taxon>
        <taxon>Polypodiidae</taxon>
        <taxon>Polypodiales</taxon>
        <taxon>Pteridineae</taxon>
        <taxon>Pteridaceae</taxon>
        <taxon>Vittarioideae</taxon>
        <taxon>Adiantum</taxon>
    </lineage>
</organism>
<dbReference type="Proteomes" id="UP000886520">
    <property type="component" value="Chromosome 11"/>
</dbReference>
<proteinExistence type="inferred from homology"/>
<comment type="similarity">
    <text evidence="1">Belongs to the AB hydrolase superfamily. AB hydrolase 4 family.</text>
</comment>
<dbReference type="GO" id="GO:0047372">
    <property type="term" value="F:monoacylglycerol lipase activity"/>
    <property type="evidence" value="ECO:0007669"/>
    <property type="project" value="TreeGrafter"/>
</dbReference>
<gene>
    <name evidence="2" type="ORF">GOP47_0011570</name>
</gene>
<dbReference type="SUPFAM" id="SSF53474">
    <property type="entry name" value="alpha/beta-Hydrolases"/>
    <property type="match status" value="1"/>
</dbReference>
<dbReference type="InterPro" id="IPR029058">
    <property type="entry name" value="AB_hydrolase_fold"/>
</dbReference>
<reference evidence="2" key="1">
    <citation type="submission" date="2021-01" db="EMBL/GenBank/DDBJ databases">
        <title>Adiantum capillus-veneris genome.</title>
        <authorList>
            <person name="Fang Y."/>
            <person name="Liao Q."/>
        </authorList>
    </citation>
    <scope>NUCLEOTIDE SEQUENCE</scope>
    <source>
        <strain evidence="2">H3</strain>
        <tissue evidence="2">Leaf</tissue>
    </source>
</reference>
<evidence type="ECO:0000256" key="1">
    <source>
        <dbReference type="ARBA" id="ARBA00010884"/>
    </source>
</evidence>
<dbReference type="GO" id="GO:0034338">
    <property type="term" value="F:short-chain carboxylesterase activity"/>
    <property type="evidence" value="ECO:0007669"/>
    <property type="project" value="TreeGrafter"/>
</dbReference>
<evidence type="ECO:0000313" key="3">
    <source>
        <dbReference type="Proteomes" id="UP000886520"/>
    </source>
</evidence>
<dbReference type="PANTHER" id="PTHR10794:SF92">
    <property type="entry name" value="EMBRYOGENESIS-ASSOCIATED PROTEIN EMB8"/>
    <property type="match status" value="1"/>
</dbReference>
<protein>
    <submittedName>
        <fullName evidence="2">Uncharacterized protein</fullName>
    </submittedName>
</protein>
<accession>A0A9D4UUE9</accession>
<dbReference type="Gene3D" id="3.40.50.1820">
    <property type="entry name" value="alpha/beta hydrolase"/>
    <property type="match status" value="1"/>
</dbReference>
<dbReference type="OrthoDB" id="5954035at2759"/>
<dbReference type="PANTHER" id="PTHR10794">
    <property type="entry name" value="ABHYDROLASE DOMAIN-CONTAINING PROTEIN"/>
    <property type="match status" value="1"/>
</dbReference>
<dbReference type="InterPro" id="IPR050960">
    <property type="entry name" value="AB_hydrolase_4_sf"/>
</dbReference>
<sequence>MKIEQFREQLLASPVGRFFMYFACMASAWVSIVSKVESFHKPFSSPYIPSCNAANHSSMAIFTAPPVYAHPIQFRTSHASTGGYHFPVGNLFRISGCRLMQNSRSLNSPWNPCHLGKRCMFFSPRASFIFDPSGAYLSEVGQSIIGCFQIDTAEAAKLLPESASDQSPSESLLHHLNAIPIKVFVASVALLLGTSIGYLISRIGQNEAPGSSEPASEWLLIMNATPFNRFVLMRCPSIKFRDMDVYDGLPKKLTAEGHYVVKIRNASLSDQDAIGDCNSPSLKKEAEWTGRFLQSAFHHDNLSQGQAPKESNIEEHMPTYRRIFLHTKDGGVLAIDWPSHLELSGEHGLDTMVLLVPGLLNGSKEKGIQEVVQRCVKHGYFPIVLNPRGCGGSPLTTPRLFTAGDSDDVRMAVEFVLKSRPWATMMAVGWGYGADMLVKYLGEEAASTPVTAAVCFENTFDLEEATKFSQDDRVDLFNQKMASSFVEILKSNQMVFEGKGRYFNVQKGLSAKTVRDFDEAISMVSRGYNNIQEFYKDSSFKSWIAKVKVPIFCIQDNMSIGKTFSIPRCFFEENPFTTLILLLTRREPISQTDASIHSSLVIEWLAAVELASTDAAL</sequence>
<dbReference type="EMBL" id="JABFUD020000011">
    <property type="protein sequence ID" value="KAI5073557.1"/>
    <property type="molecule type" value="Genomic_DNA"/>
</dbReference>
<evidence type="ECO:0000313" key="2">
    <source>
        <dbReference type="EMBL" id="KAI5073557.1"/>
    </source>
</evidence>
<keyword evidence="3" id="KW-1185">Reference proteome</keyword>
<comment type="caution">
    <text evidence="2">The sequence shown here is derived from an EMBL/GenBank/DDBJ whole genome shotgun (WGS) entry which is preliminary data.</text>
</comment>